<protein>
    <submittedName>
        <fullName evidence="2">TIGR03915 family putative DNA repair protein</fullName>
    </submittedName>
</protein>
<comment type="caution">
    <text evidence="2">The sequence shown here is derived from an EMBL/GenBank/DDBJ whole genome shotgun (WGS) entry which is preliminary data.</text>
</comment>
<dbReference type="AlphaFoldDB" id="A0A9D1XTT0"/>
<evidence type="ECO:0000259" key="1">
    <source>
        <dbReference type="Pfam" id="PF13566"/>
    </source>
</evidence>
<gene>
    <name evidence="2" type="ORF">H9848_12110</name>
</gene>
<evidence type="ECO:0000313" key="2">
    <source>
        <dbReference type="EMBL" id="HIX87330.1"/>
    </source>
</evidence>
<organism evidence="2 3">
    <name type="scientific">Candidatus Parabacteroides intestinigallinarum</name>
    <dbReference type="NCBI Taxonomy" id="2838722"/>
    <lineage>
        <taxon>Bacteria</taxon>
        <taxon>Pseudomonadati</taxon>
        <taxon>Bacteroidota</taxon>
        <taxon>Bacteroidia</taxon>
        <taxon>Bacteroidales</taxon>
        <taxon>Tannerellaceae</taxon>
        <taxon>Parabacteroides</taxon>
    </lineage>
</organism>
<dbReference type="Proteomes" id="UP000823847">
    <property type="component" value="Unassembled WGS sequence"/>
</dbReference>
<sequence>MVLFIFDGTFEGLLTAVFEAYARKRFPDRLAGEGEPPLLFVDEVTRVATDAAKADRVWRGLERRLSRAALSALGTAWLSELPDIATLLFRYIRKAFDEPVPIETDFGDADVLRVTQIWRKVRDEREKTLQFLRFQKAADGTYFAATAPRYDTLPLVVPYALDRFADQRWLIYDVRRDYGYYYDLREATEVRFEKEDIHLRAGLLGEDIMDKDERLFQAMWKAYFQSTAIRERLNPRLQRQHMPARFWRFLPEKR</sequence>
<reference evidence="2" key="1">
    <citation type="journal article" date="2021" name="PeerJ">
        <title>Extensive microbial diversity within the chicken gut microbiome revealed by metagenomics and culture.</title>
        <authorList>
            <person name="Gilroy R."/>
            <person name="Ravi A."/>
            <person name="Getino M."/>
            <person name="Pursley I."/>
            <person name="Horton D.L."/>
            <person name="Alikhan N.F."/>
            <person name="Baker D."/>
            <person name="Gharbi K."/>
            <person name="Hall N."/>
            <person name="Watson M."/>
            <person name="Adriaenssens E.M."/>
            <person name="Foster-Nyarko E."/>
            <person name="Jarju S."/>
            <person name="Secka A."/>
            <person name="Antonio M."/>
            <person name="Oren A."/>
            <person name="Chaudhuri R.R."/>
            <person name="La Ragione R."/>
            <person name="Hildebrand F."/>
            <person name="Pallen M.J."/>
        </authorList>
    </citation>
    <scope>NUCLEOTIDE SEQUENCE</scope>
    <source>
        <strain evidence="2">ChiHecec2B26-12326</strain>
    </source>
</reference>
<evidence type="ECO:0000313" key="3">
    <source>
        <dbReference type="Proteomes" id="UP000823847"/>
    </source>
</evidence>
<name>A0A9D1XTT0_9BACT</name>
<dbReference type="InterPro" id="IPR025404">
    <property type="entry name" value="DUF4130"/>
</dbReference>
<reference evidence="2" key="2">
    <citation type="submission" date="2021-04" db="EMBL/GenBank/DDBJ databases">
        <authorList>
            <person name="Gilroy R."/>
        </authorList>
    </citation>
    <scope>NUCLEOTIDE SEQUENCE</scope>
    <source>
        <strain evidence="2">ChiHecec2B26-12326</strain>
    </source>
</reference>
<dbReference type="EMBL" id="DXEN01000088">
    <property type="protein sequence ID" value="HIX87330.1"/>
    <property type="molecule type" value="Genomic_DNA"/>
</dbReference>
<dbReference type="Pfam" id="PF13566">
    <property type="entry name" value="DUF4130"/>
    <property type="match status" value="1"/>
</dbReference>
<feature type="domain" description="DUF4130" evidence="1">
    <location>
        <begin position="83"/>
        <end position="252"/>
    </location>
</feature>
<accession>A0A9D1XTT0</accession>
<proteinExistence type="predicted"/>
<dbReference type="InterPro" id="IPR023875">
    <property type="entry name" value="DNA_repair_put"/>
</dbReference>
<dbReference type="NCBIfam" id="TIGR03915">
    <property type="entry name" value="SAM_7_link_chp"/>
    <property type="match status" value="1"/>
</dbReference>